<gene>
    <name evidence="2" type="ORF">M421DRAFT_94741</name>
</gene>
<feature type="region of interest" description="Disordered" evidence="1">
    <location>
        <begin position="1"/>
        <end position="27"/>
    </location>
</feature>
<evidence type="ECO:0000256" key="1">
    <source>
        <dbReference type="SAM" id="MobiDB-lite"/>
    </source>
</evidence>
<reference evidence="2" key="1">
    <citation type="journal article" date="2020" name="Stud. Mycol.">
        <title>101 Dothideomycetes genomes: a test case for predicting lifestyles and emergence of pathogens.</title>
        <authorList>
            <person name="Haridas S."/>
            <person name="Albert R."/>
            <person name="Binder M."/>
            <person name="Bloem J."/>
            <person name="Labutti K."/>
            <person name="Salamov A."/>
            <person name="Andreopoulos B."/>
            <person name="Baker S."/>
            <person name="Barry K."/>
            <person name="Bills G."/>
            <person name="Bluhm B."/>
            <person name="Cannon C."/>
            <person name="Castanera R."/>
            <person name="Culley D."/>
            <person name="Daum C."/>
            <person name="Ezra D."/>
            <person name="Gonzalez J."/>
            <person name="Henrissat B."/>
            <person name="Kuo A."/>
            <person name="Liang C."/>
            <person name="Lipzen A."/>
            <person name="Lutzoni F."/>
            <person name="Magnuson J."/>
            <person name="Mondo S."/>
            <person name="Nolan M."/>
            <person name="Ohm R."/>
            <person name="Pangilinan J."/>
            <person name="Park H.-J."/>
            <person name="Ramirez L."/>
            <person name="Alfaro M."/>
            <person name="Sun H."/>
            <person name="Tritt A."/>
            <person name="Yoshinaga Y."/>
            <person name="Zwiers L.-H."/>
            <person name="Turgeon B."/>
            <person name="Goodwin S."/>
            <person name="Spatafora J."/>
            <person name="Crous P."/>
            <person name="Grigoriev I."/>
        </authorList>
    </citation>
    <scope>NUCLEOTIDE SEQUENCE</scope>
    <source>
        <strain evidence="2">CBS 183.55</strain>
    </source>
</reference>
<organism evidence="2 3">
    <name type="scientific">Didymella exigua CBS 183.55</name>
    <dbReference type="NCBI Taxonomy" id="1150837"/>
    <lineage>
        <taxon>Eukaryota</taxon>
        <taxon>Fungi</taxon>
        <taxon>Dikarya</taxon>
        <taxon>Ascomycota</taxon>
        <taxon>Pezizomycotina</taxon>
        <taxon>Dothideomycetes</taxon>
        <taxon>Pleosporomycetidae</taxon>
        <taxon>Pleosporales</taxon>
        <taxon>Pleosporineae</taxon>
        <taxon>Didymellaceae</taxon>
        <taxon>Didymella</taxon>
    </lineage>
</organism>
<accession>A0A6A5RG41</accession>
<evidence type="ECO:0000313" key="2">
    <source>
        <dbReference type="EMBL" id="KAF1925476.1"/>
    </source>
</evidence>
<protein>
    <submittedName>
        <fullName evidence="2">Uncharacterized protein</fullName>
    </submittedName>
</protein>
<keyword evidence="3" id="KW-1185">Reference proteome</keyword>
<dbReference type="RefSeq" id="XP_033445728.1">
    <property type="nucleotide sequence ID" value="XM_033598231.1"/>
</dbReference>
<dbReference type="Proteomes" id="UP000800082">
    <property type="component" value="Unassembled WGS sequence"/>
</dbReference>
<feature type="compositionally biased region" description="Basic and acidic residues" evidence="1">
    <location>
        <begin position="131"/>
        <end position="140"/>
    </location>
</feature>
<feature type="region of interest" description="Disordered" evidence="1">
    <location>
        <begin position="129"/>
        <end position="196"/>
    </location>
</feature>
<feature type="compositionally biased region" description="Basic and acidic residues" evidence="1">
    <location>
        <begin position="154"/>
        <end position="165"/>
    </location>
</feature>
<name>A0A6A5RG41_9PLEO</name>
<sequence>MAVPEGRVPGGADQPPPKAVTQPRLQSVDSDTALEAVRRRLLLVASSSAARDSLVQVCAGVGARGRDCSERRCQCLQSPLGRQSIDSRPASTCCLVCTLHRGDVEADVSVRPVTSVMGEDTRSQIQSRFADAPENRRQEHPSQTVPAGASRSQRVRERQRRERGVETSTDWADPRSLKGSRRGAERQTLGFRKGQT</sequence>
<dbReference type="EMBL" id="ML978984">
    <property type="protein sequence ID" value="KAF1925476.1"/>
    <property type="molecule type" value="Genomic_DNA"/>
</dbReference>
<proteinExistence type="predicted"/>
<dbReference type="AlphaFoldDB" id="A0A6A5RG41"/>
<evidence type="ECO:0000313" key="3">
    <source>
        <dbReference type="Proteomes" id="UP000800082"/>
    </source>
</evidence>
<dbReference type="GeneID" id="54355898"/>